<dbReference type="InterPro" id="IPR035985">
    <property type="entry name" value="Ubiquitin-activating_enz"/>
</dbReference>
<sequence>MIVVAAMAAVIWITGWAMGSPRQARLLMLGILLTAILALHVVLPDGHPLREATGQEPGFWLLLVGVVVAAWGYMQLLGRVRAEATRRQAPPAAPVQASRTFSDAELGRYARHITLREIGGIGQRALHDAKVLVVGAGGLGSPALLYLGAAGVGTLGVIDGDAVEASNLQRQVIHGEADLGRPKAQSAADAVVALNPHVSVRTYSRRLTPDIAAELLESYDLVLDGSDSFETRALVNRSAVRAGKPLIAAALTQWEGQISLYDPAHGGPCYACLFPEAPAPGLAPSCAEAGVAGPLPGIMGSMMALEAVKHLAGAGETLRGRMLLFDGLHAEARVVAIDARRDCPVCGGRGLPGRA</sequence>
<evidence type="ECO:0000313" key="16">
    <source>
        <dbReference type="Proteomes" id="UP000305887"/>
    </source>
</evidence>
<dbReference type="EC" id="2.7.7.80" evidence="8"/>
<evidence type="ECO:0000259" key="14">
    <source>
        <dbReference type="Pfam" id="PF00899"/>
    </source>
</evidence>
<evidence type="ECO:0000256" key="4">
    <source>
        <dbReference type="ARBA" id="ARBA00022840"/>
    </source>
</evidence>
<evidence type="ECO:0000256" key="3">
    <source>
        <dbReference type="ARBA" id="ARBA00022741"/>
    </source>
</evidence>
<evidence type="ECO:0000256" key="1">
    <source>
        <dbReference type="ARBA" id="ARBA00009919"/>
    </source>
</evidence>
<dbReference type="CDD" id="cd00757">
    <property type="entry name" value="ThiF_MoeB_HesA_family"/>
    <property type="match status" value="1"/>
</dbReference>
<organism evidence="15 16">
    <name type="scientific">Rubellimicrobium rubrum</name>
    <dbReference type="NCBI Taxonomy" id="2585369"/>
    <lineage>
        <taxon>Bacteria</taxon>
        <taxon>Pseudomonadati</taxon>
        <taxon>Pseudomonadota</taxon>
        <taxon>Alphaproteobacteria</taxon>
        <taxon>Rhodobacterales</taxon>
        <taxon>Roseobacteraceae</taxon>
        <taxon>Rubellimicrobium</taxon>
    </lineage>
</organism>
<dbReference type="AlphaFoldDB" id="A0A5C4N197"/>
<keyword evidence="13" id="KW-1133">Transmembrane helix</keyword>
<keyword evidence="13" id="KW-0812">Transmembrane</keyword>
<dbReference type="Gene3D" id="3.40.50.720">
    <property type="entry name" value="NAD(P)-binding Rossmann-like Domain"/>
    <property type="match status" value="1"/>
</dbReference>
<evidence type="ECO:0000256" key="10">
    <source>
        <dbReference type="ARBA" id="ARBA00075110"/>
    </source>
</evidence>
<dbReference type="SUPFAM" id="SSF69572">
    <property type="entry name" value="Activating enzymes of the ubiquitin-like proteins"/>
    <property type="match status" value="1"/>
</dbReference>
<dbReference type="FunFam" id="3.40.50.720:FF:000033">
    <property type="entry name" value="Adenylyltransferase and sulfurtransferase MOCS3"/>
    <property type="match status" value="1"/>
</dbReference>
<comment type="similarity">
    <text evidence="1">Belongs to the HesA/MoeB/ThiF family.</text>
</comment>
<comment type="catalytic activity">
    <reaction evidence="5">
        <text>[molybdopterin-synthase sulfur-carrier protein]-C-terminal Gly-Gly + ATP + H(+) = [molybdopterin-synthase sulfur-carrier protein]-C-terminal Gly-Gly-AMP + diphosphate</text>
        <dbReference type="Rhea" id="RHEA:43616"/>
        <dbReference type="Rhea" id="RHEA-COMP:12159"/>
        <dbReference type="Rhea" id="RHEA-COMP:12202"/>
        <dbReference type="ChEBI" id="CHEBI:15378"/>
        <dbReference type="ChEBI" id="CHEBI:30616"/>
        <dbReference type="ChEBI" id="CHEBI:33019"/>
        <dbReference type="ChEBI" id="CHEBI:90618"/>
        <dbReference type="ChEBI" id="CHEBI:90778"/>
        <dbReference type="EC" id="2.7.7.80"/>
    </reaction>
</comment>
<keyword evidence="13" id="KW-0472">Membrane</keyword>
<dbReference type="NCBIfam" id="NF004281">
    <property type="entry name" value="PRK05690.1"/>
    <property type="match status" value="1"/>
</dbReference>
<feature type="transmembrane region" description="Helical" evidence="13">
    <location>
        <begin position="58"/>
        <end position="77"/>
    </location>
</feature>
<feature type="domain" description="THIF-type NAD/FAD binding fold" evidence="14">
    <location>
        <begin position="109"/>
        <end position="344"/>
    </location>
</feature>
<dbReference type="InterPro" id="IPR000594">
    <property type="entry name" value="ThiF_NAD_FAD-bd"/>
</dbReference>
<evidence type="ECO:0000256" key="12">
    <source>
        <dbReference type="ARBA" id="ARBA00078531"/>
    </source>
</evidence>
<dbReference type="GO" id="GO:0005524">
    <property type="term" value="F:ATP binding"/>
    <property type="evidence" value="ECO:0007669"/>
    <property type="project" value="UniProtKB-KW"/>
</dbReference>
<keyword evidence="16" id="KW-1185">Reference proteome</keyword>
<evidence type="ECO:0000256" key="8">
    <source>
        <dbReference type="ARBA" id="ARBA00066884"/>
    </source>
</evidence>
<dbReference type="GO" id="GO:0004792">
    <property type="term" value="F:thiosulfate-cyanide sulfurtransferase activity"/>
    <property type="evidence" value="ECO:0007669"/>
    <property type="project" value="TreeGrafter"/>
</dbReference>
<evidence type="ECO:0000313" key="15">
    <source>
        <dbReference type="EMBL" id="TNC51905.1"/>
    </source>
</evidence>
<dbReference type="Pfam" id="PF00899">
    <property type="entry name" value="ThiF"/>
    <property type="match status" value="1"/>
</dbReference>
<evidence type="ECO:0000256" key="7">
    <source>
        <dbReference type="ARBA" id="ARBA00063809"/>
    </source>
</evidence>
<feature type="transmembrane region" description="Helical" evidence="13">
    <location>
        <begin position="26"/>
        <end position="43"/>
    </location>
</feature>
<proteinExistence type="inferred from homology"/>
<comment type="caution">
    <text evidence="15">The sequence shown here is derived from an EMBL/GenBank/DDBJ whole genome shotgun (WGS) entry which is preliminary data.</text>
</comment>
<evidence type="ECO:0000256" key="9">
    <source>
        <dbReference type="ARBA" id="ARBA00073635"/>
    </source>
</evidence>
<evidence type="ECO:0000256" key="11">
    <source>
        <dbReference type="ARBA" id="ARBA00075328"/>
    </source>
</evidence>
<name>A0A5C4N197_9RHOB</name>
<dbReference type="EMBL" id="VDFU01000003">
    <property type="protein sequence ID" value="TNC51905.1"/>
    <property type="molecule type" value="Genomic_DNA"/>
</dbReference>
<dbReference type="InterPro" id="IPR045886">
    <property type="entry name" value="ThiF/MoeB/HesA"/>
</dbReference>
<dbReference type="PANTHER" id="PTHR10953">
    <property type="entry name" value="UBIQUITIN-ACTIVATING ENZYME E1"/>
    <property type="match status" value="1"/>
</dbReference>
<dbReference type="GO" id="GO:0008146">
    <property type="term" value="F:sulfotransferase activity"/>
    <property type="evidence" value="ECO:0007669"/>
    <property type="project" value="TreeGrafter"/>
</dbReference>
<keyword evidence="2" id="KW-0808">Transferase</keyword>
<dbReference type="GO" id="GO:0061605">
    <property type="term" value="F:molybdopterin-synthase adenylyltransferase activity"/>
    <property type="evidence" value="ECO:0007669"/>
    <property type="project" value="UniProtKB-EC"/>
</dbReference>
<evidence type="ECO:0000256" key="6">
    <source>
        <dbReference type="ARBA" id="ARBA00055169"/>
    </source>
</evidence>
<dbReference type="RefSeq" id="WP_139075327.1">
    <property type="nucleotide sequence ID" value="NZ_VDFU01000003.1"/>
</dbReference>
<dbReference type="GO" id="GO:0008641">
    <property type="term" value="F:ubiquitin-like modifier activating enzyme activity"/>
    <property type="evidence" value="ECO:0007669"/>
    <property type="project" value="InterPro"/>
</dbReference>
<dbReference type="OrthoDB" id="9804286at2"/>
<protein>
    <recommendedName>
        <fullName evidence="9">Molybdopterin-synthase adenylyltransferase</fullName>
        <ecNumber evidence="8">2.7.7.80</ecNumber>
    </recommendedName>
    <alternativeName>
        <fullName evidence="12">MoaD protein adenylase</fullName>
    </alternativeName>
    <alternativeName>
        <fullName evidence="10">Molybdopterin-converting factor subunit 1 adenylase</fullName>
    </alternativeName>
    <alternativeName>
        <fullName evidence="11">Sulfur carrier protein MoaD adenylyltransferase</fullName>
    </alternativeName>
</protein>
<reference evidence="15 16" key="1">
    <citation type="submission" date="2019-06" db="EMBL/GenBank/DDBJ databases">
        <title>YIM 131921 draft genome.</title>
        <authorList>
            <person name="Jiang L."/>
        </authorList>
    </citation>
    <scope>NUCLEOTIDE SEQUENCE [LARGE SCALE GENOMIC DNA]</scope>
    <source>
        <strain evidence="15 16">YIM 131921</strain>
    </source>
</reference>
<keyword evidence="4" id="KW-0067">ATP-binding</keyword>
<gene>
    <name evidence="15" type="ORF">FHG66_03585</name>
</gene>
<dbReference type="PANTHER" id="PTHR10953:SF102">
    <property type="entry name" value="ADENYLYLTRANSFERASE AND SULFURTRANSFERASE MOCS3"/>
    <property type="match status" value="1"/>
</dbReference>
<evidence type="ECO:0000256" key="5">
    <source>
        <dbReference type="ARBA" id="ARBA00052218"/>
    </source>
</evidence>
<dbReference type="Proteomes" id="UP000305887">
    <property type="component" value="Unassembled WGS sequence"/>
</dbReference>
<keyword evidence="3" id="KW-0547">Nucleotide-binding</keyword>
<evidence type="ECO:0000256" key="2">
    <source>
        <dbReference type="ARBA" id="ARBA00022679"/>
    </source>
</evidence>
<evidence type="ECO:0000256" key="13">
    <source>
        <dbReference type="SAM" id="Phobius"/>
    </source>
</evidence>
<accession>A0A5C4N197</accession>
<dbReference type="GO" id="GO:0005829">
    <property type="term" value="C:cytosol"/>
    <property type="evidence" value="ECO:0007669"/>
    <property type="project" value="TreeGrafter"/>
</dbReference>
<comment type="function">
    <text evidence="6">Catalyzes the adenylation by ATP of the carboxyl group of the C-terminal glycine of sulfur carrier protein MoaD.</text>
</comment>
<comment type="subunit">
    <text evidence="7">Homodimer. Forms a stable heterotetrameric complex of 2 MoeB and 2 MoaD during adenylation of MoaD.</text>
</comment>